<dbReference type="RefSeq" id="WP_047550956.1">
    <property type="nucleotide sequence ID" value="NZ_CBCSFW010000010.1"/>
</dbReference>
<organism evidence="2 3">
    <name type="scientific">Staphylococcus schweitzeri</name>
    <dbReference type="NCBI Taxonomy" id="1654388"/>
    <lineage>
        <taxon>Bacteria</taxon>
        <taxon>Bacillati</taxon>
        <taxon>Bacillota</taxon>
        <taxon>Bacilli</taxon>
        <taxon>Bacillales</taxon>
        <taxon>Staphylococcaceae</taxon>
        <taxon>Staphylococcus</taxon>
    </lineage>
</organism>
<evidence type="ECO:0000313" key="2">
    <source>
        <dbReference type="EMBL" id="PNZ48575.1"/>
    </source>
</evidence>
<proteinExistence type="predicted"/>
<dbReference type="InterPro" id="IPR011726">
    <property type="entry name" value="KdpF"/>
</dbReference>
<dbReference type="EMBL" id="JADAMT010000025">
    <property type="protein sequence ID" value="MBE2129903.1"/>
    <property type="molecule type" value="Genomic_DNA"/>
</dbReference>
<dbReference type="GeneID" id="98346386"/>
<keyword evidence="4" id="KW-1185">Reference proteome</keyword>
<reference evidence="2 3" key="1">
    <citation type="submission" date="2017-08" db="EMBL/GenBank/DDBJ databases">
        <title>Draft genome sequences of 64 type strains of genus Staph aureus.</title>
        <authorList>
            <person name="Cole K."/>
            <person name="Golubchik T."/>
            <person name="Russell J."/>
            <person name="Foster D."/>
            <person name="Llewelyn M."/>
            <person name="Wilson D."/>
            <person name="Crook D."/>
            <person name="Paul J."/>
        </authorList>
    </citation>
    <scope>NUCLEOTIDE SEQUENCE [LARGE SCALE GENOMIC DNA]</scope>
    <source>
        <strain evidence="2 3">DSM 28300</strain>
    </source>
</reference>
<dbReference type="AlphaFoldDB" id="A0A2K4AER6"/>
<dbReference type="Pfam" id="PF09604">
    <property type="entry name" value="Potass_KdpF"/>
    <property type="match status" value="1"/>
</dbReference>
<gene>
    <name evidence="2" type="primary">kdpF</name>
    <name evidence="2" type="ORF">CD116_11175</name>
    <name evidence="1" type="ORF">ILQ21_12695</name>
</gene>
<dbReference type="NCBIfam" id="TIGR02115">
    <property type="entry name" value="potass_kdpF"/>
    <property type="match status" value="1"/>
</dbReference>
<accession>A0A2K4AER6</accession>
<protein>
    <submittedName>
        <fullName evidence="2">K(+)-transporting ATPase subunit F</fullName>
    </submittedName>
</protein>
<dbReference type="EMBL" id="PPQS01000047">
    <property type="protein sequence ID" value="PNZ48575.1"/>
    <property type="molecule type" value="Genomic_DNA"/>
</dbReference>
<dbReference type="GO" id="GO:0005886">
    <property type="term" value="C:plasma membrane"/>
    <property type="evidence" value="ECO:0007669"/>
    <property type="project" value="InterPro"/>
</dbReference>
<dbReference type="Proteomes" id="UP000596960">
    <property type="component" value="Unassembled WGS sequence"/>
</dbReference>
<dbReference type="Proteomes" id="UP000236395">
    <property type="component" value="Unassembled WGS sequence"/>
</dbReference>
<dbReference type="GO" id="GO:0008556">
    <property type="term" value="F:P-type potassium transmembrane transporter activity"/>
    <property type="evidence" value="ECO:0007669"/>
    <property type="project" value="InterPro"/>
</dbReference>
<reference evidence="1 4" key="2">
    <citation type="submission" date="2020-10" db="EMBL/GenBank/DDBJ databases">
        <title>Phenotypic and genomic profiling of Staphylococcus argenteus in Canada and the United States and recommendations for clinical result reporting.</title>
        <authorList>
            <person name="Eshaghi A."/>
            <person name="Bommersbach C."/>
            <person name="Zitterman S."/>
            <person name="Burnham C.-A.D."/>
            <person name="Patel R."/>
            <person name="Schuetz A.N."/>
            <person name="Patel S.N."/>
            <person name="Kus J.V."/>
        </authorList>
    </citation>
    <scope>NUCLEOTIDE SEQUENCE [LARGE SCALE GENOMIC DNA]</scope>
    <source>
        <strain evidence="1 4">DSM 28300</strain>
    </source>
</reference>
<comment type="caution">
    <text evidence="2">The sequence shown here is derived from an EMBL/GenBank/DDBJ whole genome shotgun (WGS) entry which is preliminary data.</text>
</comment>
<evidence type="ECO:0000313" key="4">
    <source>
        <dbReference type="Proteomes" id="UP000596960"/>
    </source>
</evidence>
<sequence length="26" mass="3074">MIISLILVVIALLMYLFYALIRSEKF</sequence>
<evidence type="ECO:0000313" key="3">
    <source>
        <dbReference type="Proteomes" id="UP000236395"/>
    </source>
</evidence>
<name>A0A2K4AER6_9STAP</name>
<evidence type="ECO:0000313" key="1">
    <source>
        <dbReference type="EMBL" id="MBE2129903.1"/>
    </source>
</evidence>